<reference evidence="9" key="2">
    <citation type="submission" date="2014-06" db="EMBL/GenBank/DDBJ databases">
        <authorList>
            <person name="Aslett M."/>
        </authorList>
    </citation>
    <scope>NUCLEOTIDE SEQUENCE</scope>
</reference>
<evidence type="ECO:0000256" key="5">
    <source>
        <dbReference type="ARBA" id="ARBA00023136"/>
    </source>
</evidence>
<feature type="transmembrane region" description="Helical" evidence="6">
    <location>
        <begin position="125"/>
        <end position="148"/>
    </location>
</feature>
<feature type="transmembrane region" description="Helical" evidence="6">
    <location>
        <begin position="199"/>
        <end position="224"/>
    </location>
</feature>
<sequence length="324" mass="35534">MPVGGYVPVPLEPQFEEFHPLDSVEGVSQVKENVPGNAFLFSLDYYKSYFDVDTYQVVQRVISGLIPFSKRFSLSASLRPAPDLYGPFWIIITLVFSIAFSGSIYEYIISKNASVLSTFNFGRVTISAAVLFVYWCLMPIVVTSLVWFRRRKAFSDAQGIDKGPEFTFGSLFSELLAIYGYSMVSFIPVAMLLCVPVSLIQWILIGVASLVSLCVLGSATWPIFKQKTKQLAIGLLVLIIVAHIAMTVSLSVVFFHQPPLEPQPKPAPAVQPADAGVPNKLGPQESVQGGGAGNQKDTQPKETPIKPVEDNPNKKVEKDNPKVA</sequence>
<comment type="similarity">
    <text evidence="2 6">Belongs to the YIP1 family.</text>
</comment>
<evidence type="ECO:0000256" key="7">
    <source>
        <dbReference type="SAM" id="MobiDB-lite"/>
    </source>
</evidence>
<comment type="subcellular location">
    <subcellularLocation>
        <location evidence="6">Golgi apparatus membrane</location>
        <topology evidence="6">Multi-pass membrane protein</topology>
    </subcellularLocation>
    <subcellularLocation>
        <location evidence="1">Membrane</location>
        <topology evidence="1">Multi-pass membrane protein</topology>
    </subcellularLocation>
</comment>
<keyword evidence="4 6" id="KW-1133">Transmembrane helix</keyword>
<dbReference type="GO" id="GO:0000139">
    <property type="term" value="C:Golgi membrane"/>
    <property type="evidence" value="ECO:0007669"/>
    <property type="project" value="UniProtKB-SubCell"/>
</dbReference>
<dbReference type="GO" id="GO:0016192">
    <property type="term" value="P:vesicle-mediated transport"/>
    <property type="evidence" value="ECO:0007669"/>
    <property type="project" value="InterPro"/>
</dbReference>
<dbReference type="OrthoDB" id="10256463at2759"/>
<feature type="transmembrane region" description="Helical" evidence="6">
    <location>
        <begin position="231"/>
        <end position="255"/>
    </location>
</feature>
<feature type="transmembrane region" description="Helical" evidence="6">
    <location>
        <begin position="84"/>
        <end position="105"/>
    </location>
</feature>
<evidence type="ECO:0000256" key="6">
    <source>
        <dbReference type="RuleBase" id="RU361264"/>
    </source>
</evidence>
<evidence type="ECO:0000256" key="2">
    <source>
        <dbReference type="ARBA" id="ARBA00010596"/>
    </source>
</evidence>
<organism evidence="9">
    <name type="scientific">Echinococcus granulosus</name>
    <name type="common">Hydatid tapeworm</name>
    <dbReference type="NCBI Taxonomy" id="6210"/>
    <lineage>
        <taxon>Eukaryota</taxon>
        <taxon>Metazoa</taxon>
        <taxon>Spiralia</taxon>
        <taxon>Lophotrochozoa</taxon>
        <taxon>Platyhelminthes</taxon>
        <taxon>Cestoda</taxon>
        <taxon>Eucestoda</taxon>
        <taxon>Cyclophyllidea</taxon>
        <taxon>Taeniidae</taxon>
        <taxon>Echinococcus</taxon>
        <taxon>Echinococcus granulosus group</taxon>
    </lineage>
</organism>
<protein>
    <recommendedName>
        <fullName evidence="6">Protein YIPF</fullName>
    </recommendedName>
</protein>
<feature type="compositionally biased region" description="Basic and acidic residues" evidence="7">
    <location>
        <begin position="298"/>
        <end position="324"/>
    </location>
</feature>
<evidence type="ECO:0000256" key="1">
    <source>
        <dbReference type="ARBA" id="ARBA00004141"/>
    </source>
</evidence>
<keyword evidence="5 6" id="KW-0472">Membrane</keyword>
<evidence type="ECO:0000259" key="8">
    <source>
        <dbReference type="Pfam" id="PF04893"/>
    </source>
</evidence>
<dbReference type="GO" id="GO:0031267">
    <property type="term" value="F:small GTPase binding"/>
    <property type="evidence" value="ECO:0007669"/>
    <property type="project" value="InterPro"/>
</dbReference>
<evidence type="ECO:0000313" key="10">
    <source>
        <dbReference type="Proteomes" id="UP000492820"/>
    </source>
</evidence>
<dbReference type="Proteomes" id="UP000492820">
    <property type="component" value="Unassembled WGS sequence"/>
</dbReference>
<reference evidence="9 10" key="1">
    <citation type="journal article" date="2013" name="Nature">
        <title>The genomes of four tapeworm species reveal adaptations to parasitism.</title>
        <authorList>
            <person name="Tsai I.J."/>
            <person name="Zarowiecki M."/>
            <person name="Holroyd N."/>
            <person name="Garciarrubio A."/>
            <person name="Sanchez-Flores A."/>
            <person name="Brooks K.L."/>
            <person name="Tracey A."/>
            <person name="Bobes R.J."/>
            <person name="Fragoso G."/>
            <person name="Sciutto E."/>
            <person name="Aslett M."/>
            <person name="Beasley H."/>
            <person name="Bennett H.M."/>
            <person name="Cai J."/>
            <person name="Camicia F."/>
            <person name="Clark R."/>
            <person name="Cucher M."/>
            <person name="De Silva N."/>
            <person name="Day T.A."/>
            <person name="Deplazes P."/>
            <person name="Estrada K."/>
            <person name="Fernandez C."/>
            <person name="Holland P.W."/>
            <person name="Hou J."/>
            <person name="Hu S."/>
            <person name="Huckvale T."/>
            <person name="Hung S.S."/>
            <person name="Kamenetzky L."/>
            <person name="Keane J.A."/>
            <person name="Kiss F."/>
            <person name="Koziol U."/>
            <person name="Lambert O."/>
            <person name="Liu K."/>
            <person name="Luo X."/>
            <person name="Luo Y."/>
            <person name="Macchiaroli N."/>
            <person name="Nichol S."/>
            <person name="Paps J."/>
            <person name="Parkinson J."/>
            <person name="Pouchkina-Stantcheva N."/>
            <person name="Riddiford N."/>
            <person name="Rosenzvit M."/>
            <person name="Salinas G."/>
            <person name="Wasmuth J.D."/>
            <person name="Zamanian M."/>
            <person name="Zheng Y."/>
            <person name="Cai X."/>
            <person name="Soberon X."/>
            <person name="Olson P.D."/>
            <person name="Laclette J.P."/>
            <person name="Brehm K."/>
            <person name="Berriman M."/>
            <person name="Garciarrubio A."/>
            <person name="Bobes R.J."/>
            <person name="Fragoso G."/>
            <person name="Sanchez-Flores A."/>
            <person name="Estrada K."/>
            <person name="Cevallos M.A."/>
            <person name="Morett E."/>
            <person name="Gonzalez V."/>
            <person name="Portillo T."/>
            <person name="Ochoa-Leyva A."/>
            <person name="Jose M.V."/>
            <person name="Sciutto E."/>
            <person name="Landa A."/>
            <person name="Jimenez L."/>
            <person name="Valdes V."/>
            <person name="Carrero J.C."/>
            <person name="Larralde C."/>
            <person name="Morales-Montor J."/>
            <person name="Limon-Lason J."/>
            <person name="Soberon X."/>
            <person name="Laclette J.P."/>
        </authorList>
    </citation>
    <scope>NUCLEOTIDE SEQUENCE [LARGE SCALE GENOMIC DNA]</scope>
</reference>
<feature type="transmembrane region" description="Helical" evidence="6">
    <location>
        <begin position="168"/>
        <end position="193"/>
    </location>
</feature>
<feature type="region of interest" description="Disordered" evidence="7">
    <location>
        <begin position="264"/>
        <end position="324"/>
    </location>
</feature>
<dbReference type="PANTHER" id="PTHR12822:SF2">
    <property type="entry name" value="PROTEIN YIPF"/>
    <property type="match status" value="1"/>
</dbReference>
<gene>
    <name evidence="9" type="ORF">EgrG_000627700</name>
</gene>
<accession>A0A068WLI5</accession>
<dbReference type="WBParaSite" id="EgrG_000627700">
    <property type="protein sequence ID" value="EgrG_000627700"/>
    <property type="gene ID" value="EgrG_000627700"/>
</dbReference>
<keyword evidence="3 6" id="KW-0812">Transmembrane</keyword>
<feature type="domain" description="Yip1" evidence="8">
    <location>
        <begin position="79"/>
        <end position="246"/>
    </location>
</feature>
<reference evidence="11" key="3">
    <citation type="submission" date="2020-10" db="UniProtKB">
        <authorList>
            <consortium name="WormBaseParasite"/>
        </authorList>
    </citation>
    <scope>IDENTIFICATION</scope>
</reference>
<dbReference type="Pfam" id="PF04893">
    <property type="entry name" value="Yip1"/>
    <property type="match status" value="1"/>
</dbReference>
<dbReference type="AlphaFoldDB" id="A0A068WLI5"/>
<proteinExistence type="inferred from homology"/>
<evidence type="ECO:0000256" key="4">
    <source>
        <dbReference type="ARBA" id="ARBA00022989"/>
    </source>
</evidence>
<dbReference type="PANTHER" id="PTHR12822">
    <property type="entry name" value="PROTEIN YIPF"/>
    <property type="match status" value="1"/>
</dbReference>
<evidence type="ECO:0000256" key="3">
    <source>
        <dbReference type="ARBA" id="ARBA00022692"/>
    </source>
</evidence>
<name>A0A068WLI5_ECHGR</name>
<evidence type="ECO:0000313" key="9">
    <source>
        <dbReference type="EMBL" id="CDS18490.1"/>
    </source>
</evidence>
<evidence type="ECO:0000313" key="11">
    <source>
        <dbReference type="WBParaSite" id="EgrG_000627700"/>
    </source>
</evidence>
<dbReference type="EMBL" id="LK028578">
    <property type="protein sequence ID" value="CDS18490.1"/>
    <property type="molecule type" value="Genomic_DNA"/>
</dbReference>
<dbReference type="InterPro" id="IPR039765">
    <property type="entry name" value="Yip5/YIPF1/YIPF2"/>
</dbReference>
<dbReference type="InterPro" id="IPR006977">
    <property type="entry name" value="Yip1_dom"/>
</dbReference>